<dbReference type="PANTHER" id="PTHR33148:SF33">
    <property type="entry name" value="DUF4228 DOMAIN PROTEIN"/>
    <property type="match status" value="1"/>
</dbReference>
<dbReference type="AlphaFoldDB" id="A0AAN7FVX2"/>
<dbReference type="EMBL" id="JAXUIC010000002">
    <property type="protein sequence ID" value="KAK4601258.1"/>
    <property type="molecule type" value="Genomic_DNA"/>
</dbReference>
<organism evidence="1 2">
    <name type="scientific">Quercus rubra</name>
    <name type="common">Northern red oak</name>
    <name type="synonym">Quercus borealis</name>
    <dbReference type="NCBI Taxonomy" id="3512"/>
    <lineage>
        <taxon>Eukaryota</taxon>
        <taxon>Viridiplantae</taxon>
        <taxon>Streptophyta</taxon>
        <taxon>Embryophyta</taxon>
        <taxon>Tracheophyta</taxon>
        <taxon>Spermatophyta</taxon>
        <taxon>Magnoliopsida</taxon>
        <taxon>eudicotyledons</taxon>
        <taxon>Gunneridae</taxon>
        <taxon>Pentapetalae</taxon>
        <taxon>rosids</taxon>
        <taxon>fabids</taxon>
        <taxon>Fagales</taxon>
        <taxon>Fagaceae</taxon>
        <taxon>Quercus</taxon>
    </lineage>
</organism>
<dbReference type="Proteomes" id="UP001324115">
    <property type="component" value="Unassembled WGS sequence"/>
</dbReference>
<sequence length="209" mass="23533">MSKADEVEKRIQWRKSKIIKVKGTKKKILQWGIVLSNGSLGFVPTLSRVWNFPARSSSPLQDLECLISGILYYLLPLSKEHKLCKNGVTEQVKNIRIIEPLEAKWMSVVEPAKMSSYAATDFFDNLANGSALEVIPTVGDGVWRVKLVIDTKQLEEILSEQVNTEALIEKMKMVASSASLTPKRTKSAWGMRWKTTLLNLFKLPLDNGK</sequence>
<protein>
    <submittedName>
        <fullName evidence="1">Uncharacterized protein</fullName>
    </submittedName>
</protein>
<accession>A0AAN7FVX2</accession>
<reference evidence="1 2" key="1">
    <citation type="journal article" date="2023" name="G3 (Bethesda)">
        <title>A haplotype-resolved chromosome-scale genome for Quercus rubra L. provides insights into the genetics of adaptive traits for red oak species.</title>
        <authorList>
            <person name="Kapoor B."/>
            <person name="Jenkins J."/>
            <person name="Schmutz J."/>
            <person name="Zhebentyayeva T."/>
            <person name="Kuelheim C."/>
            <person name="Coggeshall M."/>
            <person name="Heim C."/>
            <person name="Lasky J.R."/>
            <person name="Leites L."/>
            <person name="Islam-Faridi N."/>
            <person name="Romero-Severson J."/>
            <person name="DeLeo V.L."/>
            <person name="Lucas S.M."/>
            <person name="Lazic D."/>
            <person name="Gailing O."/>
            <person name="Carlson J."/>
            <person name="Staton M."/>
        </authorList>
    </citation>
    <scope>NUCLEOTIDE SEQUENCE [LARGE SCALE GENOMIC DNA]</scope>
    <source>
        <strain evidence="1">Pseudo-F2</strain>
    </source>
</reference>
<dbReference type="PANTHER" id="PTHR33148">
    <property type="entry name" value="PLASTID MOVEMENT IMPAIRED PROTEIN-RELATED"/>
    <property type="match status" value="1"/>
</dbReference>
<comment type="caution">
    <text evidence="1">The sequence shown here is derived from an EMBL/GenBank/DDBJ whole genome shotgun (WGS) entry which is preliminary data.</text>
</comment>
<evidence type="ECO:0000313" key="1">
    <source>
        <dbReference type="EMBL" id="KAK4601258.1"/>
    </source>
</evidence>
<evidence type="ECO:0000313" key="2">
    <source>
        <dbReference type="Proteomes" id="UP001324115"/>
    </source>
</evidence>
<proteinExistence type="predicted"/>
<name>A0AAN7FVX2_QUERU</name>
<keyword evidence="2" id="KW-1185">Reference proteome</keyword>
<gene>
    <name evidence="1" type="ORF">RGQ29_010714</name>
</gene>